<name>A0A140L6M8_9FIRM</name>
<evidence type="ECO:0000256" key="5">
    <source>
        <dbReference type="ARBA" id="ARBA00049339"/>
    </source>
</evidence>
<dbReference type="InterPro" id="IPR036695">
    <property type="entry name" value="Arg-tRNA-synth_N_sf"/>
</dbReference>
<dbReference type="PANTHER" id="PTHR11956:SF5">
    <property type="entry name" value="ARGININE--TRNA LIGASE, CYTOPLASMIC"/>
    <property type="match status" value="1"/>
</dbReference>
<evidence type="ECO:0000313" key="9">
    <source>
        <dbReference type="Proteomes" id="UP000070456"/>
    </source>
</evidence>
<dbReference type="GO" id="GO:0004814">
    <property type="term" value="F:arginine-tRNA ligase activity"/>
    <property type="evidence" value="ECO:0007669"/>
    <property type="project" value="UniProtKB-EC"/>
</dbReference>
<dbReference type="SUPFAM" id="SSF55190">
    <property type="entry name" value="Arginyl-tRNA synthetase (ArgRS), N-terminal 'additional' domain"/>
    <property type="match status" value="1"/>
</dbReference>
<dbReference type="EMBL" id="LOEE01000028">
    <property type="protein sequence ID" value="KXG76203.1"/>
    <property type="molecule type" value="Genomic_DNA"/>
</dbReference>
<evidence type="ECO:0000256" key="4">
    <source>
        <dbReference type="ARBA" id="ARBA00022840"/>
    </source>
</evidence>
<dbReference type="InterPro" id="IPR008909">
    <property type="entry name" value="DALR_anticod-bd"/>
</dbReference>
<dbReference type="OrthoDB" id="9805987at2"/>
<dbReference type="SUPFAM" id="SSF47323">
    <property type="entry name" value="Anticodon-binding domain of a subclass of class I aminoacyl-tRNA synthetases"/>
    <property type="match status" value="1"/>
</dbReference>
<dbReference type="PATRIC" id="fig|520762.4.peg.1297"/>
<protein>
    <recommendedName>
        <fullName evidence="1">arginine--tRNA ligase</fullName>
        <ecNumber evidence="1">6.1.1.19</ecNumber>
    </recommendedName>
</protein>
<dbReference type="InterPro" id="IPR009080">
    <property type="entry name" value="tRNAsynth_Ia_anticodon-bd"/>
</dbReference>
<dbReference type="SMART" id="SM01016">
    <property type="entry name" value="Arg_tRNA_synt_N"/>
    <property type="match status" value="1"/>
</dbReference>
<evidence type="ECO:0000259" key="6">
    <source>
        <dbReference type="SMART" id="SM00836"/>
    </source>
</evidence>
<accession>A0A140L6M8</accession>
<dbReference type="AlphaFoldDB" id="A0A140L6M8"/>
<sequence length="260" mass="29615">MMHKKEGLIHIMAEILASDFDYPIVGDPIGLVQPKNRGFGDYSTNIAMRVAKDLGKDAMVLALHLQRKIKERCPQMEKITVESPGFINFYLGDDAYYHILDLAAKDYEEIVLGEKVPYGWKENLQHLLEEEGLQSGLQDVLYVHSRIYSVIKLLKEEGISLENVDKNKIAYEKTPREKEVLKRLAAYPEVLRDAVTKNRPLSLLEYAILLARLFLELHQGTLLRKLQEERLYGTLGVMEGVGLVLKSICDVFGIEAPEKM</sequence>
<dbReference type="Pfam" id="PF05746">
    <property type="entry name" value="DALR_1"/>
    <property type="match status" value="1"/>
</dbReference>
<dbReference type="InterPro" id="IPR005148">
    <property type="entry name" value="Arg-tRNA-synth_N"/>
</dbReference>
<evidence type="ECO:0000256" key="2">
    <source>
        <dbReference type="ARBA" id="ARBA00022598"/>
    </source>
</evidence>
<dbReference type="GO" id="GO:0005737">
    <property type="term" value="C:cytoplasm"/>
    <property type="evidence" value="ECO:0007669"/>
    <property type="project" value="InterPro"/>
</dbReference>
<dbReference type="GO" id="GO:0006420">
    <property type="term" value="P:arginyl-tRNA aminoacylation"/>
    <property type="evidence" value="ECO:0007669"/>
    <property type="project" value="InterPro"/>
</dbReference>
<dbReference type="PANTHER" id="PTHR11956">
    <property type="entry name" value="ARGINYL-TRNA SYNTHETASE"/>
    <property type="match status" value="1"/>
</dbReference>
<comment type="catalytic activity">
    <reaction evidence="5">
        <text>tRNA(Arg) + L-arginine + ATP = L-arginyl-tRNA(Arg) + AMP + diphosphate</text>
        <dbReference type="Rhea" id="RHEA:20301"/>
        <dbReference type="Rhea" id="RHEA-COMP:9658"/>
        <dbReference type="Rhea" id="RHEA-COMP:9673"/>
        <dbReference type="ChEBI" id="CHEBI:30616"/>
        <dbReference type="ChEBI" id="CHEBI:32682"/>
        <dbReference type="ChEBI" id="CHEBI:33019"/>
        <dbReference type="ChEBI" id="CHEBI:78442"/>
        <dbReference type="ChEBI" id="CHEBI:78513"/>
        <dbReference type="ChEBI" id="CHEBI:456215"/>
        <dbReference type="EC" id="6.1.1.19"/>
    </reaction>
</comment>
<dbReference type="RefSeq" id="WP_068555655.1">
    <property type="nucleotide sequence ID" value="NZ_LOEE01000028.1"/>
</dbReference>
<evidence type="ECO:0000256" key="1">
    <source>
        <dbReference type="ARBA" id="ARBA00012837"/>
    </source>
</evidence>
<feature type="domain" description="DALR anticodon binding" evidence="6">
    <location>
        <begin position="140"/>
        <end position="260"/>
    </location>
</feature>
<dbReference type="InterPro" id="IPR001278">
    <property type="entry name" value="Arg-tRNA-ligase"/>
</dbReference>
<dbReference type="Gene3D" id="3.30.1360.70">
    <property type="entry name" value="Arginyl tRNA synthetase N-terminal domain"/>
    <property type="match status" value="1"/>
</dbReference>
<feature type="domain" description="Arginyl tRNA synthetase N-terminal" evidence="7">
    <location>
        <begin position="10"/>
        <end position="91"/>
    </location>
</feature>
<dbReference type="SMART" id="SM00836">
    <property type="entry name" value="DALR_1"/>
    <property type="match status" value="1"/>
</dbReference>
<evidence type="ECO:0000313" key="8">
    <source>
        <dbReference type="EMBL" id="KXG76203.1"/>
    </source>
</evidence>
<keyword evidence="3" id="KW-0547">Nucleotide-binding</keyword>
<dbReference type="Pfam" id="PF03485">
    <property type="entry name" value="Arg_tRNA_synt_N"/>
    <property type="match status" value="1"/>
</dbReference>
<dbReference type="Proteomes" id="UP000070456">
    <property type="component" value="Unassembled WGS sequence"/>
</dbReference>
<organism evidence="8 9">
    <name type="scientific">Thermotalea metallivorans</name>
    <dbReference type="NCBI Taxonomy" id="520762"/>
    <lineage>
        <taxon>Bacteria</taxon>
        <taxon>Bacillati</taxon>
        <taxon>Bacillota</taxon>
        <taxon>Clostridia</taxon>
        <taxon>Peptostreptococcales</taxon>
        <taxon>Thermotaleaceae</taxon>
        <taxon>Thermotalea</taxon>
    </lineage>
</organism>
<comment type="caution">
    <text evidence="8">The sequence shown here is derived from an EMBL/GenBank/DDBJ whole genome shotgun (WGS) entry which is preliminary data.</text>
</comment>
<dbReference type="STRING" id="520762.AN619_11600"/>
<reference evidence="8 9" key="1">
    <citation type="submission" date="2015-12" db="EMBL/GenBank/DDBJ databases">
        <title>Draft genome sequence of the thermoanaerobe Thermotalea metallivorans, an isolate from the runoff channel of the Great Artesian Basin, Australia.</title>
        <authorList>
            <person name="Patel B.K."/>
        </authorList>
    </citation>
    <scope>NUCLEOTIDE SEQUENCE [LARGE SCALE GENOMIC DNA]</scope>
    <source>
        <strain evidence="8 9">B2-1</strain>
    </source>
</reference>
<keyword evidence="9" id="KW-1185">Reference proteome</keyword>
<evidence type="ECO:0000256" key="3">
    <source>
        <dbReference type="ARBA" id="ARBA00022741"/>
    </source>
</evidence>
<keyword evidence="2" id="KW-0436">Ligase</keyword>
<dbReference type="EC" id="6.1.1.19" evidence="1"/>
<dbReference type="GO" id="GO:0005524">
    <property type="term" value="F:ATP binding"/>
    <property type="evidence" value="ECO:0007669"/>
    <property type="project" value="UniProtKB-KW"/>
</dbReference>
<evidence type="ECO:0000259" key="7">
    <source>
        <dbReference type="SMART" id="SM01016"/>
    </source>
</evidence>
<gene>
    <name evidence="8" type="ORF">AN619_11600</name>
</gene>
<proteinExistence type="predicted"/>
<keyword evidence="4" id="KW-0067">ATP-binding</keyword>
<dbReference type="Gene3D" id="1.10.730.10">
    <property type="entry name" value="Isoleucyl-tRNA Synthetase, Domain 1"/>
    <property type="match status" value="1"/>
</dbReference>